<evidence type="ECO:0000313" key="2">
    <source>
        <dbReference type="Proteomes" id="UP000887013"/>
    </source>
</evidence>
<keyword evidence="2" id="KW-1185">Reference proteome</keyword>
<gene>
    <name evidence="1" type="ORF">NPIL_323441</name>
</gene>
<sequence>MIDRAPHFQAVSFVSKYVKKKNSNRTPVPIAIDLQTLPTFTHLLGPFLDIKSCTDTNTRHRGAGRNERIRWRQQQWSKVMNVSAISDEFRFIIKSESGHQLSWREKGTRLLQKVYEVDRYGPRDVCGYYAR</sequence>
<dbReference type="Proteomes" id="UP000887013">
    <property type="component" value="Unassembled WGS sequence"/>
</dbReference>
<dbReference type="AlphaFoldDB" id="A0A8X6QDD6"/>
<comment type="caution">
    <text evidence="1">The sequence shown here is derived from an EMBL/GenBank/DDBJ whole genome shotgun (WGS) entry which is preliminary data.</text>
</comment>
<name>A0A8X6QDD6_NEPPI</name>
<reference evidence="1" key="1">
    <citation type="submission" date="2020-08" db="EMBL/GenBank/DDBJ databases">
        <title>Multicomponent nature underlies the extraordinary mechanical properties of spider dragline silk.</title>
        <authorList>
            <person name="Kono N."/>
            <person name="Nakamura H."/>
            <person name="Mori M."/>
            <person name="Yoshida Y."/>
            <person name="Ohtoshi R."/>
            <person name="Malay A.D."/>
            <person name="Moran D.A.P."/>
            <person name="Tomita M."/>
            <person name="Numata K."/>
            <person name="Arakawa K."/>
        </authorList>
    </citation>
    <scope>NUCLEOTIDE SEQUENCE</scope>
</reference>
<dbReference type="EMBL" id="BMAW01031364">
    <property type="protein sequence ID" value="GFU20803.1"/>
    <property type="molecule type" value="Genomic_DNA"/>
</dbReference>
<protein>
    <submittedName>
        <fullName evidence="1">Uncharacterized protein</fullName>
    </submittedName>
</protein>
<organism evidence="1 2">
    <name type="scientific">Nephila pilipes</name>
    <name type="common">Giant wood spider</name>
    <name type="synonym">Nephila maculata</name>
    <dbReference type="NCBI Taxonomy" id="299642"/>
    <lineage>
        <taxon>Eukaryota</taxon>
        <taxon>Metazoa</taxon>
        <taxon>Ecdysozoa</taxon>
        <taxon>Arthropoda</taxon>
        <taxon>Chelicerata</taxon>
        <taxon>Arachnida</taxon>
        <taxon>Araneae</taxon>
        <taxon>Araneomorphae</taxon>
        <taxon>Entelegynae</taxon>
        <taxon>Araneoidea</taxon>
        <taxon>Nephilidae</taxon>
        <taxon>Nephila</taxon>
    </lineage>
</organism>
<accession>A0A8X6QDD6</accession>
<evidence type="ECO:0000313" key="1">
    <source>
        <dbReference type="EMBL" id="GFU20803.1"/>
    </source>
</evidence>
<proteinExistence type="predicted"/>